<dbReference type="RefSeq" id="WP_091498915.1">
    <property type="nucleotide sequence ID" value="NZ_FODJ01000009.1"/>
</dbReference>
<protein>
    <submittedName>
        <fullName evidence="2">Uncharacterized protein</fullName>
    </submittedName>
</protein>
<organism evidence="2 3">
    <name type="scientific">Amphibacillus marinus</name>
    <dbReference type="NCBI Taxonomy" id="872970"/>
    <lineage>
        <taxon>Bacteria</taxon>
        <taxon>Bacillati</taxon>
        <taxon>Bacillota</taxon>
        <taxon>Bacilli</taxon>
        <taxon>Bacillales</taxon>
        <taxon>Bacillaceae</taxon>
        <taxon>Amphibacillus</taxon>
    </lineage>
</organism>
<feature type="transmembrane region" description="Helical" evidence="1">
    <location>
        <begin position="48"/>
        <end position="67"/>
    </location>
</feature>
<dbReference type="OrthoDB" id="2981185at2"/>
<dbReference type="EMBL" id="FODJ01000009">
    <property type="protein sequence ID" value="SEO60464.1"/>
    <property type="molecule type" value="Genomic_DNA"/>
</dbReference>
<keyword evidence="1" id="KW-1133">Transmembrane helix</keyword>
<dbReference type="AlphaFoldDB" id="A0A1H8R2T0"/>
<evidence type="ECO:0000313" key="3">
    <source>
        <dbReference type="Proteomes" id="UP000199300"/>
    </source>
</evidence>
<evidence type="ECO:0000256" key="1">
    <source>
        <dbReference type="SAM" id="Phobius"/>
    </source>
</evidence>
<evidence type="ECO:0000313" key="2">
    <source>
        <dbReference type="EMBL" id="SEO60464.1"/>
    </source>
</evidence>
<proteinExistence type="predicted"/>
<dbReference type="STRING" id="872970.SAMN04488134_109125"/>
<feature type="transmembrane region" description="Helical" evidence="1">
    <location>
        <begin position="119"/>
        <end position="140"/>
    </location>
</feature>
<accession>A0A1H8R2T0</accession>
<dbReference type="Proteomes" id="UP000199300">
    <property type="component" value="Unassembled WGS sequence"/>
</dbReference>
<sequence>MFSNDYTIIFVVAILTQVVNHILIIDLADHFFKLSSFPKITKTANYRYYAFLAYLITWAMFSFGYFFNTPFLDAEDRLAFFQTNASVLLGHFMYNFLMKRSDKRTGVYLDADVVAELRIVMLKVALSLVLTMATYFLVLFTRAQGLF</sequence>
<reference evidence="2 3" key="1">
    <citation type="submission" date="2016-10" db="EMBL/GenBank/DDBJ databases">
        <authorList>
            <person name="de Groot N.N."/>
        </authorList>
    </citation>
    <scope>NUCLEOTIDE SEQUENCE [LARGE SCALE GENOMIC DNA]</scope>
    <source>
        <strain evidence="2 3">CGMCC 1.10434</strain>
    </source>
</reference>
<keyword evidence="1" id="KW-0472">Membrane</keyword>
<feature type="transmembrane region" description="Helical" evidence="1">
    <location>
        <begin position="79"/>
        <end position="98"/>
    </location>
</feature>
<keyword evidence="3" id="KW-1185">Reference proteome</keyword>
<gene>
    <name evidence="2" type="ORF">SAMN04488134_109125</name>
</gene>
<name>A0A1H8R2T0_9BACI</name>
<feature type="transmembrane region" description="Helical" evidence="1">
    <location>
        <begin position="6"/>
        <end position="28"/>
    </location>
</feature>
<keyword evidence="1" id="KW-0812">Transmembrane</keyword>